<dbReference type="EMBL" id="JAADJZ010000013">
    <property type="protein sequence ID" value="KAF2870686.1"/>
    <property type="molecule type" value="Genomic_DNA"/>
</dbReference>
<keyword evidence="4" id="KW-0540">Nuclease</keyword>
<evidence type="ECO:0000256" key="2">
    <source>
        <dbReference type="SAM" id="SignalP"/>
    </source>
</evidence>
<dbReference type="InterPro" id="IPR005135">
    <property type="entry name" value="Endo/exonuclease/phosphatase"/>
</dbReference>
<dbReference type="Pfam" id="PF03372">
    <property type="entry name" value="Exo_endo_phos"/>
    <property type="match status" value="1"/>
</dbReference>
<dbReference type="Gene3D" id="3.60.10.10">
    <property type="entry name" value="Endonuclease/exonuclease/phosphatase"/>
    <property type="match status" value="1"/>
</dbReference>
<sequence>MRLSISLPTLLLSLGLCVSAAPTAGGQLSLAAIGPGFTFEYTTSKPKSKNWIGIYHATGGGPDEEEQVQPSLKWEYAPGEKGSVRIDAPAGAGGKYKAYFLADDGYKWLAEPIEFNTGNSNTNQLKIMTYNLWYGGTKVNNYHEKQVKFIRDQNVDIVGFQEASGNHVKRLGEALGWNYHQSSADNTVGIISRHPIVTKHKDIGDRTSGVQINIDGNSDKSLNFWSAHLNAYPYGPYEFCFEKKSVEDVLKIEDKAGRIGQITKIVEQTKSQRDSSTPFILVGDFNAPSHLDWTLQNKHCDVNFEWPSSKIPTDAGLIDSYRVAHPDPATESGNTWSPIYPHNEEQNASEPQDRIDFIYHTKKLKVIGSETKVAGSPKAMPDHEDNEWTSDHASVVTTYELL</sequence>
<reference evidence="4 5" key="1">
    <citation type="submission" date="2020-01" db="EMBL/GenBank/DDBJ databases">
        <authorList>
            <consortium name="DOE Joint Genome Institute"/>
            <person name="Haridas S."/>
            <person name="Albert R."/>
            <person name="Binder M."/>
            <person name="Bloem J."/>
            <person name="Labutti K."/>
            <person name="Salamov A."/>
            <person name="Andreopoulos B."/>
            <person name="Baker S.E."/>
            <person name="Barry K."/>
            <person name="Bills G."/>
            <person name="Bluhm B.H."/>
            <person name="Cannon C."/>
            <person name="Castanera R."/>
            <person name="Culley D.E."/>
            <person name="Daum C."/>
            <person name="Ezra D."/>
            <person name="Gonzalez J.B."/>
            <person name="Henrissat B."/>
            <person name="Kuo A."/>
            <person name="Liang C."/>
            <person name="Lipzen A."/>
            <person name="Lutzoni F."/>
            <person name="Magnuson J."/>
            <person name="Mondo S."/>
            <person name="Nolan M."/>
            <person name="Ohm R."/>
            <person name="Pangilinan J."/>
            <person name="Park H.-J.H."/>
            <person name="Ramirez L."/>
            <person name="Alfaro M."/>
            <person name="Sun H."/>
            <person name="Tritt A."/>
            <person name="Yoshinaga Y."/>
            <person name="Zwiers L.-H.L."/>
            <person name="Turgeon B.G."/>
            <person name="Goodwin S.B."/>
            <person name="Spatafora J.W."/>
            <person name="Crous P.W."/>
            <person name="Grigoriev I.V."/>
        </authorList>
    </citation>
    <scope>NUCLEOTIDE SEQUENCE [LARGE SCALE GENOMIC DNA]</scope>
    <source>
        <strain evidence="4 5">CBS 611.86</strain>
    </source>
</reference>
<evidence type="ECO:0000313" key="5">
    <source>
        <dbReference type="Proteomes" id="UP000481861"/>
    </source>
</evidence>
<feature type="chain" id="PRO_5028920238" evidence="2">
    <location>
        <begin position="21"/>
        <end position="402"/>
    </location>
</feature>
<keyword evidence="4" id="KW-0378">Hydrolase</keyword>
<keyword evidence="4" id="KW-0255">Endonuclease</keyword>
<evidence type="ECO:0000313" key="4">
    <source>
        <dbReference type="EMBL" id="KAF2870686.1"/>
    </source>
</evidence>
<dbReference type="GO" id="GO:0004519">
    <property type="term" value="F:endonuclease activity"/>
    <property type="evidence" value="ECO:0007669"/>
    <property type="project" value="UniProtKB-KW"/>
</dbReference>
<feature type="signal peptide" evidence="2">
    <location>
        <begin position="1"/>
        <end position="20"/>
    </location>
</feature>
<dbReference type="OrthoDB" id="276515at2759"/>
<evidence type="ECO:0000259" key="3">
    <source>
        <dbReference type="Pfam" id="PF03372"/>
    </source>
</evidence>
<gene>
    <name evidence="4" type="ORF">BDV95DRAFT_595396</name>
</gene>
<feature type="region of interest" description="Disordered" evidence="1">
    <location>
        <begin position="328"/>
        <end position="351"/>
    </location>
</feature>
<dbReference type="PANTHER" id="PTHR41349:SF1">
    <property type="entry name" value="PROTEIN CBG08683"/>
    <property type="match status" value="1"/>
</dbReference>
<dbReference type="GO" id="GO:0004527">
    <property type="term" value="F:exonuclease activity"/>
    <property type="evidence" value="ECO:0007669"/>
    <property type="project" value="UniProtKB-KW"/>
</dbReference>
<dbReference type="InterPro" id="IPR036691">
    <property type="entry name" value="Endo/exonu/phosph_ase_sf"/>
</dbReference>
<name>A0A7C8I6P3_9PLEO</name>
<keyword evidence="5" id="KW-1185">Reference proteome</keyword>
<feature type="domain" description="Endonuclease/exonuclease/phosphatase" evidence="3">
    <location>
        <begin position="128"/>
        <end position="392"/>
    </location>
</feature>
<proteinExistence type="predicted"/>
<comment type="caution">
    <text evidence="4">The sequence shown here is derived from an EMBL/GenBank/DDBJ whole genome shotgun (WGS) entry which is preliminary data.</text>
</comment>
<organism evidence="4 5">
    <name type="scientific">Massariosphaeria phaeospora</name>
    <dbReference type="NCBI Taxonomy" id="100035"/>
    <lineage>
        <taxon>Eukaryota</taxon>
        <taxon>Fungi</taxon>
        <taxon>Dikarya</taxon>
        <taxon>Ascomycota</taxon>
        <taxon>Pezizomycotina</taxon>
        <taxon>Dothideomycetes</taxon>
        <taxon>Pleosporomycetidae</taxon>
        <taxon>Pleosporales</taxon>
        <taxon>Pleosporales incertae sedis</taxon>
        <taxon>Massariosphaeria</taxon>
    </lineage>
</organism>
<dbReference type="PANTHER" id="PTHR41349">
    <property type="match status" value="1"/>
</dbReference>
<keyword evidence="2" id="KW-0732">Signal</keyword>
<evidence type="ECO:0000256" key="1">
    <source>
        <dbReference type="SAM" id="MobiDB-lite"/>
    </source>
</evidence>
<protein>
    <submittedName>
        <fullName evidence="4">Endonuclease/exonuclease/phosphatase</fullName>
    </submittedName>
</protein>
<dbReference type="Proteomes" id="UP000481861">
    <property type="component" value="Unassembled WGS sequence"/>
</dbReference>
<dbReference type="SUPFAM" id="SSF56219">
    <property type="entry name" value="DNase I-like"/>
    <property type="match status" value="1"/>
</dbReference>
<dbReference type="AlphaFoldDB" id="A0A7C8I6P3"/>
<keyword evidence="4" id="KW-0269">Exonuclease</keyword>
<accession>A0A7C8I6P3</accession>